<evidence type="ECO:0000256" key="1">
    <source>
        <dbReference type="ARBA" id="ARBA00004737"/>
    </source>
</evidence>
<evidence type="ECO:0000256" key="3">
    <source>
        <dbReference type="ARBA" id="ARBA00012084"/>
    </source>
</evidence>
<dbReference type="InterPro" id="IPR033755">
    <property type="entry name" value="PdxS/SNZ_N"/>
</dbReference>
<dbReference type="PANTHER" id="PTHR31829:SF0">
    <property type="entry name" value="PYRIDOXAL 5'-PHOSPHATE SYNTHASE SUBUNIT SNZ1-RELATED"/>
    <property type="match status" value="1"/>
</dbReference>
<dbReference type="InterPro" id="IPR013785">
    <property type="entry name" value="Aldolase_TIM"/>
</dbReference>
<dbReference type="EMBL" id="KZ303510">
    <property type="protein sequence ID" value="PIA15096.1"/>
    <property type="molecule type" value="Genomic_DNA"/>
</dbReference>
<dbReference type="PROSITE" id="PS51129">
    <property type="entry name" value="PDXS_SNZ_2"/>
    <property type="match status" value="1"/>
</dbReference>
<evidence type="ECO:0000313" key="11">
    <source>
        <dbReference type="Proteomes" id="UP000242474"/>
    </source>
</evidence>
<dbReference type="STRING" id="763665.A0A2G5B7T5"/>
<evidence type="ECO:0000256" key="5">
    <source>
        <dbReference type="ARBA" id="ARBA00023239"/>
    </source>
</evidence>
<evidence type="ECO:0000256" key="4">
    <source>
        <dbReference type="ARBA" id="ARBA00022898"/>
    </source>
</evidence>
<dbReference type="InterPro" id="IPR001852">
    <property type="entry name" value="PdxS/SNZ"/>
</dbReference>
<keyword evidence="5" id="KW-0456">Lyase</keyword>
<dbReference type="Proteomes" id="UP000242474">
    <property type="component" value="Unassembled WGS sequence"/>
</dbReference>
<dbReference type="GO" id="GO:0036381">
    <property type="term" value="F:pyridoxal 5'-phosphate synthase (glutamine hydrolysing) activity"/>
    <property type="evidence" value="ECO:0007669"/>
    <property type="project" value="UniProtKB-EC"/>
</dbReference>
<name>A0A2G5B7T5_COERN</name>
<dbReference type="Gene3D" id="3.20.20.70">
    <property type="entry name" value="Aldolase class I"/>
    <property type="match status" value="1"/>
</dbReference>
<comment type="catalytic activity">
    <reaction evidence="7">
        <text>aldehydo-D-ribose 5-phosphate + D-glyceraldehyde 3-phosphate + L-glutamine = pyridoxal 5'-phosphate + L-glutamate + phosphate + 3 H2O + H(+)</text>
        <dbReference type="Rhea" id="RHEA:31507"/>
        <dbReference type="ChEBI" id="CHEBI:15377"/>
        <dbReference type="ChEBI" id="CHEBI:15378"/>
        <dbReference type="ChEBI" id="CHEBI:29985"/>
        <dbReference type="ChEBI" id="CHEBI:43474"/>
        <dbReference type="ChEBI" id="CHEBI:58273"/>
        <dbReference type="ChEBI" id="CHEBI:58359"/>
        <dbReference type="ChEBI" id="CHEBI:59776"/>
        <dbReference type="ChEBI" id="CHEBI:597326"/>
        <dbReference type="EC" id="4.3.3.6"/>
    </reaction>
</comment>
<comment type="pathway">
    <text evidence="1">Cofactor biosynthesis; pyridoxal 5'-phosphate biosynthesis.</text>
</comment>
<dbReference type="AlphaFoldDB" id="A0A2G5B7T5"/>
<evidence type="ECO:0000256" key="8">
    <source>
        <dbReference type="PROSITE-ProRule" id="PRU00481"/>
    </source>
</evidence>
<sequence length="298" mass="32715">MTINEPETKTNEQREKIKLAFTKQLIGGVLAIVTTVNQATVAETYGARGVIVMNYKYNTATIKDQAPRGTDPVVIRSIMGAVHLPVIGRVRLGHIAEARIMQACGVSAIEECADVGVAYKKNIEKHSFNVPVICYANNLESALQRISEGATMIVSKDYGVEAAGGSNLESVPNIYIIVEIYEKIQKEIVIVSQNNEKKLLEYAKQIDVPLQILREVVNLKRLNVPFFAGGGVMLPLDVAMLMRVGYDGVVASNQLFAAPNAEKRMRSLVMATVHYKDPKWLAYISENIGGPGSYQAIY</sequence>
<dbReference type="GO" id="GO:0042823">
    <property type="term" value="P:pyridoxal phosphate biosynthetic process"/>
    <property type="evidence" value="ECO:0007669"/>
    <property type="project" value="UniProtKB-UniPathway"/>
</dbReference>
<feature type="domain" description="PdxS/SNZ N-terminal" evidence="9">
    <location>
        <begin position="15"/>
        <end position="228"/>
    </location>
</feature>
<dbReference type="GO" id="GO:0006520">
    <property type="term" value="P:amino acid metabolic process"/>
    <property type="evidence" value="ECO:0007669"/>
    <property type="project" value="TreeGrafter"/>
</dbReference>
<dbReference type="OrthoDB" id="5545300at2759"/>
<dbReference type="InterPro" id="IPR011060">
    <property type="entry name" value="RibuloseP-bd_barrel"/>
</dbReference>
<keyword evidence="6" id="KW-0704">Schiff base</keyword>
<keyword evidence="11" id="KW-1185">Reference proteome</keyword>
<keyword evidence="4" id="KW-0663">Pyridoxal phosphate</keyword>
<dbReference type="SUPFAM" id="SSF51366">
    <property type="entry name" value="Ribulose-phoshate binding barrel"/>
    <property type="match status" value="1"/>
</dbReference>
<accession>A0A2G5B7T5</accession>
<evidence type="ECO:0000259" key="9">
    <source>
        <dbReference type="Pfam" id="PF01680"/>
    </source>
</evidence>
<proteinExistence type="inferred from homology"/>
<evidence type="ECO:0000256" key="7">
    <source>
        <dbReference type="ARBA" id="ARBA00047992"/>
    </source>
</evidence>
<dbReference type="PANTHER" id="PTHR31829">
    <property type="entry name" value="PYRIDOXAL 5'-PHOSPHATE SYNTHASE SUBUNIT SNZ1-RELATED"/>
    <property type="match status" value="1"/>
</dbReference>
<reference evidence="10 11" key="1">
    <citation type="journal article" date="2015" name="Genome Biol. Evol.">
        <title>Phylogenomic analyses indicate that early fungi evolved digesting cell walls of algal ancestors of land plants.</title>
        <authorList>
            <person name="Chang Y."/>
            <person name="Wang S."/>
            <person name="Sekimoto S."/>
            <person name="Aerts A.L."/>
            <person name="Choi C."/>
            <person name="Clum A."/>
            <person name="LaButti K.M."/>
            <person name="Lindquist E.A."/>
            <person name="Yee Ngan C."/>
            <person name="Ohm R.A."/>
            <person name="Salamov A.A."/>
            <person name="Grigoriev I.V."/>
            <person name="Spatafora J.W."/>
            <person name="Berbee M.L."/>
        </authorList>
    </citation>
    <scope>NUCLEOTIDE SEQUENCE [LARGE SCALE GENOMIC DNA]</scope>
    <source>
        <strain evidence="10 11">NRRL 1564</strain>
    </source>
</reference>
<dbReference type="Pfam" id="PF01680">
    <property type="entry name" value="SOR_SNZ"/>
    <property type="match status" value="1"/>
</dbReference>
<comment type="similarity">
    <text evidence="2 8">Belongs to the PdxS/SNZ family.</text>
</comment>
<evidence type="ECO:0000313" key="10">
    <source>
        <dbReference type="EMBL" id="PIA15096.1"/>
    </source>
</evidence>
<evidence type="ECO:0000256" key="2">
    <source>
        <dbReference type="ARBA" id="ARBA00007281"/>
    </source>
</evidence>
<gene>
    <name evidence="10" type="ORF">COEREDRAFT_88188</name>
</gene>
<dbReference type="GO" id="GO:0008615">
    <property type="term" value="P:pyridoxine biosynthetic process"/>
    <property type="evidence" value="ECO:0007669"/>
    <property type="project" value="TreeGrafter"/>
</dbReference>
<dbReference type="UniPathway" id="UPA00245"/>
<protein>
    <recommendedName>
        <fullName evidence="3">pyridoxal 5'-phosphate synthase (glutamine hydrolyzing)</fullName>
        <ecNumber evidence="3">4.3.3.6</ecNumber>
    </recommendedName>
</protein>
<evidence type="ECO:0000256" key="6">
    <source>
        <dbReference type="ARBA" id="ARBA00023270"/>
    </source>
</evidence>
<organism evidence="10 11">
    <name type="scientific">Coemansia reversa (strain ATCC 12441 / NRRL 1564)</name>
    <dbReference type="NCBI Taxonomy" id="763665"/>
    <lineage>
        <taxon>Eukaryota</taxon>
        <taxon>Fungi</taxon>
        <taxon>Fungi incertae sedis</taxon>
        <taxon>Zoopagomycota</taxon>
        <taxon>Kickxellomycotina</taxon>
        <taxon>Kickxellomycetes</taxon>
        <taxon>Kickxellales</taxon>
        <taxon>Kickxellaceae</taxon>
        <taxon>Coemansia</taxon>
    </lineage>
</organism>
<dbReference type="EC" id="4.3.3.6" evidence="3"/>